<organism evidence="2 3">
    <name type="scientific">Clytia hemisphaerica</name>
    <dbReference type="NCBI Taxonomy" id="252671"/>
    <lineage>
        <taxon>Eukaryota</taxon>
        <taxon>Metazoa</taxon>
        <taxon>Cnidaria</taxon>
        <taxon>Hydrozoa</taxon>
        <taxon>Hydroidolina</taxon>
        <taxon>Leptothecata</taxon>
        <taxon>Obeliida</taxon>
        <taxon>Clytiidae</taxon>
        <taxon>Clytia</taxon>
    </lineage>
</organism>
<proteinExistence type="predicted"/>
<name>A0A7M5UUR4_9CNID</name>
<feature type="region of interest" description="Disordered" evidence="1">
    <location>
        <begin position="81"/>
        <end position="115"/>
    </location>
</feature>
<keyword evidence="3" id="KW-1185">Reference proteome</keyword>
<dbReference type="AlphaFoldDB" id="A0A7M5UUR4"/>
<dbReference type="EnsemblMetazoa" id="CLYHEMT004477.1">
    <property type="protein sequence ID" value="CLYHEMP004477.1"/>
    <property type="gene ID" value="CLYHEMG004477"/>
</dbReference>
<protein>
    <submittedName>
        <fullName evidence="2">Uncharacterized protein</fullName>
    </submittedName>
</protein>
<evidence type="ECO:0000256" key="1">
    <source>
        <dbReference type="SAM" id="MobiDB-lite"/>
    </source>
</evidence>
<dbReference type="Proteomes" id="UP000594262">
    <property type="component" value="Unplaced"/>
</dbReference>
<reference evidence="2" key="1">
    <citation type="submission" date="2021-01" db="UniProtKB">
        <authorList>
            <consortium name="EnsemblMetazoa"/>
        </authorList>
    </citation>
    <scope>IDENTIFICATION</scope>
</reference>
<feature type="compositionally biased region" description="Basic and acidic residues" evidence="1">
    <location>
        <begin position="87"/>
        <end position="99"/>
    </location>
</feature>
<evidence type="ECO:0000313" key="2">
    <source>
        <dbReference type="EnsemblMetazoa" id="CLYHEMP004477.1"/>
    </source>
</evidence>
<evidence type="ECO:0000313" key="3">
    <source>
        <dbReference type="Proteomes" id="UP000594262"/>
    </source>
</evidence>
<sequence>IEYLIKFTNDCICIRVNIADSPFTREYMDSNLKGRHLNNETNPLHFPDKKQRTHPVPIQSFPDEAKEDLIGVKELLEAKAQARKNGKSREKAISKEKYARNKKNQSKSETQATTKSIIADPKVDINSKVETQTNTNKQQYTKVISADDFDNSDGAGCSGSRARCGGFDEDVDFQDVTDKSDIEDEIEIRKDEIVERISKASTQNDPNGKRIVRKRKFASELESLTDTLSAKFKPQNGNRR</sequence>
<accession>A0A7M5UUR4</accession>